<feature type="signal peptide" evidence="2">
    <location>
        <begin position="1"/>
        <end position="20"/>
    </location>
</feature>
<proteinExistence type="predicted"/>
<accession>A0A316ZII3</accession>
<name>A0A316ZII3_9BASI</name>
<evidence type="ECO:0000259" key="3">
    <source>
        <dbReference type="Pfam" id="PF11790"/>
    </source>
</evidence>
<dbReference type="PANTHER" id="PTHR34154:SF3">
    <property type="entry name" value="ALKALI-SENSITIVE LINKAGE PROTEIN 1"/>
    <property type="match status" value="1"/>
</dbReference>
<dbReference type="GO" id="GO:0009277">
    <property type="term" value="C:fungal-type cell wall"/>
    <property type="evidence" value="ECO:0007669"/>
    <property type="project" value="TreeGrafter"/>
</dbReference>
<feature type="domain" description="Asl1-like glycosyl hydrolase catalytic" evidence="3">
    <location>
        <begin position="98"/>
        <end position="337"/>
    </location>
</feature>
<dbReference type="Gene3D" id="3.20.20.80">
    <property type="entry name" value="Glycosidases"/>
    <property type="match status" value="1"/>
</dbReference>
<feature type="region of interest" description="Disordered" evidence="1">
    <location>
        <begin position="31"/>
        <end position="93"/>
    </location>
</feature>
<organism evidence="4 5">
    <name type="scientific">Tilletiopsis washingtonensis</name>
    <dbReference type="NCBI Taxonomy" id="58919"/>
    <lineage>
        <taxon>Eukaryota</taxon>
        <taxon>Fungi</taxon>
        <taxon>Dikarya</taxon>
        <taxon>Basidiomycota</taxon>
        <taxon>Ustilaginomycotina</taxon>
        <taxon>Exobasidiomycetes</taxon>
        <taxon>Entylomatales</taxon>
        <taxon>Entylomatales incertae sedis</taxon>
        <taxon>Tilletiopsis</taxon>
    </lineage>
</organism>
<dbReference type="EMBL" id="KZ819286">
    <property type="protein sequence ID" value="PWO00104.1"/>
    <property type="molecule type" value="Genomic_DNA"/>
</dbReference>
<evidence type="ECO:0000313" key="5">
    <source>
        <dbReference type="Proteomes" id="UP000245946"/>
    </source>
</evidence>
<dbReference type="Pfam" id="PF11790">
    <property type="entry name" value="Glyco_hydro_cc"/>
    <property type="match status" value="1"/>
</dbReference>
<dbReference type="OrthoDB" id="5959761at2759"/>
<dbReference type="AlphaFoldDB" id="A0A316ZII3"/>
<dbReference type="STRING" id="58919.A0A316ZII3"/>
<feature type="compositionally biased region" description="Polar residues" evidence="1">
    <location>
        <begin position="68"/>
        <end position="83"/>
    </location>
</feature>
<evidence type="ECO:0000313" key="4">
    <source>
        <dbReference type="EMBL" id="PWO00104.1"/>
    </source>
</evidence>
<sequence length="341" mass="37206">MLFSKSLALAVALLASSVVASHNDIHAPAVARHAGSKRGSKCKAKTSANYVGHKKHKSSKKASGSASTDNKTAASSGAKQNNAKPPAGAPKNLKGKAGLCWPNGDSMKMSNFAIGDVSWYYTWHPAPSAGAGDMMFCSMLWGTKQIGDYQQHVISQPDSDANKDRCTMGPNEVQEPGQANMSPQATCDLMRKYQVPLKDNHGYYLMGPSTSSNPNGLNDWYPKFRKACPDVLDKLDAISLHWYDVKLSDFKKYIQDWVDAFDKDVWVTEYACQNFNGGAQCTKDEAWAFHQGAVEFMDAHPRVVGYSAFSTMQNLQGVAEVNRMSVGSQPNALFRLYAGLN</sequence>
<reference evidence="4 5" key="1">
    <citation type="journal article" date="2018" name="Mol. Biol. Evol.">
        <title>Broad Genomic Sampling Reveals a Smut Pathogenic Ancestry of the Fungal Clade Ustilaginomycotina.</title>
        <authorList>
            <person name="Kijpornyongpan T."/>
            <person name="Mondo S.J."/>
            <person name="Barry K."/>
            <person name="Sandor L."/>
            <person name="Lee J."/>
            <person name="Lipzen A."/>
            <person name="Pangilinan J."/>
            <person name="LaButti K."/>
            <person name="Hainaut M."/>
            <person name="Henrissat B."/>
            <person name="Grigoriev I.V."/>
            <person name="Spatafora J.W."/>
            <person name="Aime M.C."/>
        </authorList>
    </citation>
    <scope>NUCLEOTIDE SEQUENCE [LARGE SCALE GENOMIC DNA]</scope>
    <source>
        <strain evidence="4 5">MCA 4186</strain>
    </source>
</reference>
<keyword evidence="2" id="KW-0732">Signal</keyword>
<dbReference type="InterPro" id="IPR024655">
    <property type="entry name" value="Asl1_glyco_hydro_catalytic"/>
</dbReference>
<keyword evidence="5" id="KW-1185">Reference proteome</keyword>
<dbReference type="RefSeq" id="XP_025600382.1">
    <property type="nucleotide sequence ID" value="XM_025743947.1"/>
</dbReference>
<feature type="compositionally biased region" description="Basic residues" evidence="1">
    <location>
        <begin position="34"/>
        <end position="44"/>
    </location>
</feature>
<dbReference type="GO" id="GO:0071966">
    <property type="term" value="P:fungal-type cell wall polysaccharide metabolic process"/>
    <property type="evidence" value="ECO:0007669"/>
    <property type="project" value="TreeGrafter"/>
</dbReference>
<dbReference type="SUPFAM" id="SSF51445">
    <property type="entry name" value="(Trans)glycosidases"/>
    <property type="match status" value="1"/>
</dbReference>
<dbReference type="PANTHER" id="PTHR34154">
    <property type="entry name" value="ALKALI-SENSITIVE LINKAGE PROTEIN 1"/>
    <property type="match status" value="1"/>
</dbReference>
<dbReference type="GeneID" id="37271491"/>
<protein>
    <recommendedName>
        <fullName evidence="3">Asl1-like glycosyl hydrolase catalytic domain-containing protein</fullName>
    </recommendedName>
</protein>
<feature type="chain" id="PRO_5016284925" description="Asl1-like glycosyl hydrolase catalytic domain-containing protein" evidence="2">
    <location>
        <begin position="21"/>
        <end position="341"/>
    </location>
</feature>
<evidence type="ECO:0000256" key="1">
    <source>
        <dbReference type="SAM" id="MobiDB-lite"/>
    </source>
</evidence>
<gene>
    <name evidence="4" type="ORF">FA09DRAFT_336934</name>
</gene>
<dbReference type="InterPro" id="IPR053183">
    <property type="entry name" value="ASL1"/>
</dbReference>
<dbReference type="Proteomes" id="UP000245946">
    <property type="component" value="Unassembled WGS sequence"/>
</dbReference>
<evidence type="ECO:0000256" key="2">
    <source>
        <dbReference type="SAM" id="SignalP"/>
    </source>
</evidence>
<dbReference type="InterPro" id="IPR017853">
    <property type="entry name" value="GH"/>
</dbReference>